<dbReference type="AlphaFoldDB" id="A0A4Z2HCS1"/>
<dbReference type="EMBL" id="SRLO01000272">
    <property type="protein sequence ID" value="TNN63431.1"/>
    <property type="molecule type" value="Genomic_DNA"/>
</dbReference>
<protein>
    <submittedName>
        <fullName evidence="1">Uncharacterized protein</fullName>
    </submittedName>
</protein>
<reference evidence="1 2" key="1">
    <citation type="submission" date="2019-03" db="EMBL/GenBank/DDBJ databases">
        <title>First draft genome of Liparis tanakae, snailfish: a comprehensive survey of snailfish specific genes.</title>
        <authorList>
            <person name="Kim W."/>
            <person name="Song I."/>
            <person name="Jeong J.-H."/>
            <person name="Kim D."/>
            <person name="Kim S."/>
            <person name="Ryu S."/>
            <person name="Song J.Y."/>
            <person name="Lee S.K."/>
        </authorList>
    </citation>
    <scope>NUCLEOTIDE SEQUENCE [LARGE SCALE GENOMIC DNA]</scope>
    <source>
        <tissue evidence="1">Muscle</tissue>
    </source>
</reference>
<dbReference type="Proteomes" id="UP000314294">
    <property type="component" value="Unassembled WGS sequence"/>
</dbReference>
<proteinExistence type="predicted"/>
<evidence type="ECO:0000313" key="1">
    <source>
        <dbReference type="EMBL" id="TNN63431.1"/>
    </source>
</evidence>
<evidence type="ECO:0000313" key="2">
    <source>
        <dbReference type="Proteomes" id="UP000314294"/>
    </source>
</evidence>
<comment type="caution">
    <text evidence="1">The sequence shown here is derived from an EMBL/GenBank/DDBJ whole genome shotgun (WGS) entry which is preliminary data.</text>
</comment>
<organism evidence="1 2">
    <name type="scientific">Liparis tanakae</name>
    <name type="common">Tanaka's snailfish</name>
    <dbReference type="NCBI Taxonomy" id="230148"/>
    <lineage>
        <taxon>Eukaryota</taxon>
        <taxon>Metazoa</taxon>
        <taxon>Chordata</taxon>
        <taxon>Craniata</taxon>
        <taxon>Vertebrata</taxon>
        <taxon>Euteleostomi</taxon>
        <taxon>Actinopterygii</taxon>
        <taxon>Neopterygii</taxon>
        <taxon>Teleostei</taxon>
        <taxon>Neoteleostei</taxon>
        <taxon>Acanthomorphata</taxon>
        <taxon>Eupercaria</taxon>
        <taxon>Perciformes</taxon>
        <taxon>Cottioidei</taxon>
        <taxon>Cottales</taxon>
        <taxon>Liparidae</taxon>
        <taxon>Liparis</taxon>
    </lineage>
</organism>
<sequence>MNSQLYLVQADPIPGGGHEVLLDGVVKECVLVGAPRSQRRHVDQRGVKALPHLRKGAEL</sequence>
<gene>
    <name evidence="1" type="ORF">EYF80_026281</name>
</gene>
<name>A0A4Z2HCS1_9TELE</name>
<keyword evidence="2" id="KW-1185">Reference proteome</keyword>
<accession>A0A4Z2HCS1</accession>